<reference evidence="2 3" key="1">
    <citation type="journal article" date="2016" name="Nat. Commun.">
        <title>Thousands of microbial genomes shed light on interconnected biogeochemical processes in an aquifer system.</title>
        <authorList>
            <person name="Anantharaman K."/>
            <person name="Brown C.T."/>
            <person name="Hug L.A."/>
            <person name="Sharon I."/>
            <person name="Castelle C.J."/>
            <person name="Probst A.J."/>
            <person name="Thomas B.C."/>
            <person name="Singh A."/>
            <person name="Wilkins M.J."/>
            <person name="Karaoz U."/>
            <person name="Brodie E.L."/>
            <person name="Williams K.H."/>
            <person name="Hubbard S.S."/>
            <person name="Banfield J.F."/>
        </authorList>
    </citation>
    <scope>NUCLEOTIDE SEQUENCE [LARGE SCALE GENOMIC DNA]</scope>
</reference>
<dbReference type="AlphaFoldDB" id="A0A1F5SJ27"/>
<dbReference type="GO" id="GO:0019305">
    <property type="term" value="P:dTDP-rhamnose biosynthetic process"/>
    <property type="evidence" value="ECO:0007669"/>
    <property type="project" value="TreeGrafter"/>
</dbReference>
<sequence>MIEGVIIKKINKYDDERGWLSEVWREDEIAHYRPVMAYVSETKPGVIRGPHEHKAQSDCFIFIGPGDFELHLWDHRGEGEYVKIIAGASAPTIIIVPPGVVHGYKNISKINALSINLPDALWRGTNKAEDVDEIRWELDENSPYKIL</sequence>
<dbReference type="PANTHER" id="PTHR21047:SF2">
    <property type="entry name" value="THYMIDINE DIPHOSPHO-4-KETO-RHAMNOSE 3,5-EPIMERASE"/>
    <property type="match status" value="1"/>
</dbReference>
<dbReference type="GO" id="GO:0008830">
    <property type="term" value="F:dTDP-4-dehydrorhamnose 3,5-epimerase activity"/>
    <property type="evidence" value="ECO:0007669"/>
    <property type="project" value="InterPro"/>
</dbReference>
<gene>
    <name evidence="2" type="ORF">A2242_01785</name>
</gene>
<feature type="site" description="Participates in a stacking interaction with the thymidine ring of dTDP-4-oxo-6-deoxyglucose" evidence="1">
    <location>
        <position position="122"/>
    </location>
</feature>
<dbReference type="GO" id="GO:0005829">
    <property type="term" value="C:cytosol"/>
    <property type="evidence" value="ECO:0007669"/>
    <property type="project" value="TreeGrafter"/>
</dbReference>
<dbReference type="SUPFAM" id="SSF51182">
    <property type="entry name" value="RmlC-like cupins"/>
    <property type="match status" value="1"/>
</dbReference>
<accession>A0A1F5SJ27</accession>
<dbReference type="PANTHER" id="PTHR21047">
    <property type="entry name" value="DTDP-6-DEOXY-D-GLUCOSE-3,5 EPIMERASE"/>
    <property type="match status" value="1"/>
</dbReference>
<evidence type="ECO:0000313" key="3">
    <source>
        <dbReference type="Proteomes" id="UP000178925"/>
    </source>
</evidence>
<dbReference type="GO" id="GO:0000271">
    <property type="term" value="P:polysaccharide biosynthetic process"/>
    <property type="evidence" value="ECO:0007669"/>
    <property type="project" value="TreeGrafter"/>
</dbReference>
<dbReference type="Pfam" id="PF00908">
    <property type="entry name" value="dTDP_sugar_isom"/>
    <property type="match status" value="1"/>
</dbReference>
<proteinExistence type="predicted"/>
<protein>
    <submittedName>
        <fullName evidence="2">Uncharacterized protein</fullName>
    </submittedName>
</protein>
<name>A0A1F5SJ27_9BACT</name>
<dbReference type="InterPro" id="IPR014710">
    <property type="entry name" value="RmlC-like_jellyroll"/>
</dbReference>
<dbReference type="EMBL" id="MFGC01000033">
    <property type="protein sequence ID" value="OGF26680.1"/>
    <property type="molecule type" value="Genomic_DNA"/>
</dbReference>
<dbReference type="InterPro" id="IPR011051">
    <property type="entry name" value="RmlC_Cupin_sf"/>
</dbReference>
<dbReference type="Proteomes" id="UP000178925">
    <property type="component" value="Unassembled WGS sequence"/>
</dbReference>
<dbReference type="Gene3D" id="2.60.120.10">
    <property type="entry name" value="Jelly Rolls"/>
    <property type="match status" value="1"/>
</dbReference>
<dbReference type="STRING" id="1797995.A2242_01785"/>
<comment type="caution">
    <text evidence="2">The sequence shown here is derived from an EMBL/GenBank/DDBJ whole genome shotgun (WGS) entry which is preliminary data.</text>
</comment>
<evidence type="ECO:0000256" key="1">
    <source>
        <dbReference type="PIRSR" id="PIRSR600888-3"/>
    </source>
</evidence>
<dbReference type="InterPro" id="IPR000888">
    <property type="entry name" value="RmlC-like"/>
</dbReference>
<evidence type="ECO:0000313" key="2">
    <source>
        <dbReference type="EMBL" id="OGF26680.1"/>
    </source>
</evidence>
<organism evidence="2 3">
    <name type="scientific">Candidatus Falkowbacteria bacterium RIFOXYA2_FULL_47_9</name>
    <dbReference type="NCBI Taxonomy" id="1797995"/>
    <lineage>
        <taxon>Bacteria</taxon>
        <taxon>Candidatus Falkowiibacteriota</taxon>
    </lineage>
</organism>